<feature type="domain" description="PepSY" evidence="3">
    <location>
        <begin position="163"/>
        <end position="222"/>
    </location>
</feature>
<dbReference type="InterPro" id="IPR025711">
    <property type="entry name" value="PepSY"/>
</dbReference>
<dbReference type="PROSITE" id="PS51257">
    <property type="entry name" value="PROKAR_LIPOPROTEIN"/>
    <property type="match status" value="1"/>
</dbReference>
<feature type="compositionally biased region" description="Low complexity" evidence="1">
    <location>
        <begin position="41"/>
        <end position="64"/>
    </location>
</feature>
<evidence type="ECO:0000313" key="4">
    <source>
        <dbReference type="EMBL" id="GAA0460599.1"/>
    </source>
</evidence>
<keyword evidence="2" id="KW-0732">Signal</keyword>
<evidence type="ECO:0000259" key="3">
    <source>
        <dbReference type="Pfam" id="PF03413"/>
    </source>
</evidence>
<sequence>MLAQRNRTAGLRAAGLVCAVAVAGALITGCGDDKSGGDGGSSSPSASGGGKSAAATASPTASGKLTEDQSERKALIPKAKITYDKALSAATGAVSGSKPVKAELKRGTGNKPVWETEVATTDGTKSMVTVDAVSGKAAKPRTDSGEDDDDKAKLAGWLKKAEVTAQQAAQVATDKKKGKVSSIELDDNDQGKEIWSVDVVTTDDWNKTTYDIDASNKKVLRTHVDTD</sequence>
<dbReference type="Gene3D" id="3.10.450.40">
    <property type="match status" value="2"/>
</dbReference>
<proteinExistence type="predicted"/>
<name>A0ABN0ZVN8_9ACTN</name>
<protein>
    <submittedName>
        <fullName evidence="4">PepSY domain-containing protein</fullName>
    </submittedName>
</protein>
<evidence type="ECO:0000256" key="2">
    <source>
        <dbReference type="SAM" id="SignalP"/>
    </source>
</evidence>
<accession>A0ABN0ZVN8</accession>
<comment type="caution">
    <text evidence="4">The sequence shown here is derived from an EMBL/GenBank/DDBJ whole genome shotgun (WGS) entry which is preliminary data.</text>
</comment>
<evidence type="ECO:0000313" key="5">
    <source>
        <dbReference type="Proteomes" id="UP001500909"/>
    </source>
</evidence>
<gene>
    <name evidence="4" type="ORF">GCM10010361_25600</name>
</gene>
<keyword evidence="5" id="KW-1185">Reference proteome</keyword>
<dbReference type="Proteomes" id="UP001500909">
    <property type="component" value="Unassembled WGS sequence"/>
</dbReference>
<dbReference type="EMBL" id="BAAABY010000021">
    <property type="protein sequence ID" value="GAA0460599.1"/>
    <property type="molecule type" value="Genomic_DNA"/>
</dbReference>
<feature type="signal peptide" evidence="2">
    <location>
        <begin position="1"/>
        <end position="23"/>
    </location>
</feature>
<feature type="domain" description="PepSY" evidence="3">
    <location>
        <begin position="80"/>
        <end position="136"/>
    </location>
</feature>
<feature type="region of interest" description="Disordered" evidence="1">
    <location>
        <begin position="32"/>
        <end position="73"/>
    </location>
</feature>
<organism evidence="4 5">
    <name type="scientific">Streptomyces olivaceiscleroticus</name>
    <dbReference type="NCBI Taxonomy" id="68245"/>
    <lineage>
        <taxon>Bacteria</taxon>
        <taxon>Bacillati</taxon>
        <taxon>Actinomycetota</taxon>
        <taxon>Actinomycetes</taxon>
        <taxon>Kitasatosporales</taxon>
        <taxon>Streptomycetaceae</taxon>
        <taxon>Streptomyces</taxon>
    </lineage>
</organism>
<feature type="chain" id="PRO_5045591754" evidence="2">
    <location>
        <begin position="24"/>
        <end position="227"/>
    </location>
</feature>
<reference evidence="4 5" key="1">
    <citation type="journal article" date="2019" name="Int. J. Syst. Evol. Microbiol.">
        <title>The Global Catalogue of Microorganisms (GCM) 10K type strain sequencing project: providing services to taxonomists for standard genome sequencing and annotation.</title>
        <authorList>
            <consortium name="The Broad Institute Genomics Platform"/>
            <consortium name="The Broad Institute Genome Sequencing Center for Infectious Disease"/>
            <person name="Wu L."/>
            <person name="Ma J."/>
        </authorList>
    </citation>
    <scope>NUCLEOTIDE SEQUENCE [LARGE SCALE GENOMIC DNA]</scope>
    <source>
        <strain evidence="4 5">JCM 4805</strain>
    </source>
</reference>
<dbReference type="Pfam" id="PF03413">
    <property type="entry name" value="PepSY"/>
    <property type="match status" value="2"/>
</dbReference>
<evidence type="ECO:0000256" key="1">
    <source>
        <dbReference type="SAM" id="MobiDB-lite"/>
    </source>
</evidence>